<keyword evidence="13" id="KW-0511">Multifunctional enzyme</keyword>
<evidence type="ECO:0000313" key="20">
    <source>
        <dbReference type="EMBL" id="OYD17487.1"/>
    </source>
</evidence>
<keyword evidence="10" id="KW-0573">Peptidoglycan synthesis</keyword>
<evidence type="ECO:0000256" key="13">
    <source>
        <dbReference type="ARBA" id="ARBA00023268"/>
    </source>
</evidence>
<dbReference type="Gene3D" id="3.40.710.10">
    <property type="entry name" value="DD-peptidase/beta-lactamase superfamily"/>
    <property type="match status" value="1"/>
</dbReference>
<gene>
    <name evidence="20" type="ORF">CH333_00790</name>
</gene>
<dbReference type="EMBL" id="NOZQ01000014">
    <property type="protein sequence ID" value="OYD17487.1"/>
    <property type="molecule type" value="Genomic_DNA"/>
</dbReference>
<dbReference type="GO" id="GO:0004180">
    <property type="term" value="F:carboxypeptidase activity"/>
    <property type="evidence" value="ECO:0007669"/>
    <property type="project" value="UniProtKB-KW"/>
</dbReference>
<dbReference type="GO" id="GO:0008955">
    <property type="term" value="F:peptidoglycan glycosyltransferase activity"/>
    <property type="evidence" value="ECO:0007669"/>
    <property type="project" value="UniProtKB-EC"/>
</dbReference>
<keyword evidence="8" id="KW-0378">Hydrolase</keyword>
<keyword evidence="9" id="KW-0133">Cell shape</keyword>
<evidence type="ECO:0000256" key="2">
    <source>
        <dbReference type="ARBA" id="ARBA00004752"/>
    </source>
</evidence>
<dbReference type="Pfam" id="PF00905">
    <property type="entry name" value="Transpeptidase"/>
    <property type="match status" value="1"/>
</dbReference>
<name>A0A235C0A6_UNCW3</name>
<evidence type="ECO:0000259" key="19">
    <source>
        <dbReference type="Pfam" id="PF00912"/>
    </source>
</evidence>
<evidence type="ECO:0000256" key="5">
    <source>
        <dbReference type="ARBA" id="ARBA00022676"/>
    </source>
</evidence>
<keyword evidence="6" id="KW-0808">Transferase</keyword>
<evidence type="ECO:0000259" key="18">
    <source>
        <dbReference type="Pfam" id="PF00905"/>
    </source>
</evidence>
<keyword evidence="11 17" id="KW-1133">Transmembrane helix</keyword>
<comment type="pathway">
    <text evidence="2">Cell wall biogenesis; peptidoglycan biosynthesis.</text>
</comment>
<organism evidence="20 21">
    <name type="scientific">candidate division WOR-3 bacterium JGI_Cruoil_03_44_89</name>
    <dbReference type="NCBI Taxonomy" id="1973748"/>
    <lineage>
        <taxon>Bacteria</taxon>
        <taxon>Bacteria division WOR-3</taxon>
    </lineage>
</organism>
<dbReference type="InterPro" id="IPR036950">
    <property type="entry name" value="PBP_transglycosylase"/>
</dbReference>
<comment type="subcellular location">
    <subcellularLocation>
        <location evidence="1">Membrane</location>
    </subcellularLocation>
</comment>
<keyword evidence="12 17" id="KW-0472">Membrane</keyword>
<reference evidence="20 21" key="1">
    <citation type="submission" date="2017-07" db="EMBL/GenBank/DDBJ databases">
        <title>Recovery of genomes from metagenomes via a dereplication, aggregation, and scoring strategy.</title>
        <authorList>
            <person name="Sieber C.M."/>
            <person name="Probst A.J."/>
            <person name="Sharrar A."/>
            <person name="Thomas B.C."/>
            <person name="Hess M."/>
            <person name="Tringe S.G."/>
            <person name="Banfield J.F."/>
        </authorList>
    </citation>
    <scope>NUCLEOTIDE SEQUENCE [LARGE SCALE GENOMIC DNA]</scope>
    <source>
        <strain evidence="20">JGI_Cruoil_03_44_89</strain>
    </source>
</reference>
<sequence length="689" mass="77676">MRWGVVNAYSEIMITRKTIFGILTIAVGIYVFATGMLVGMLHTLKKTLPPIEAVERYTAPIVTYVYDENGEIMAEFYNEMRIPTKLKDTPPMVKKTTIAVEDRKFYSHWGINPFSIGRAFVSNKLARKIVRGGSTISQQLARCMFLSLERTYMRKLKEFVLTMSIERTYSKDEILEMYLNQIYYGSGCYGIEAASKKFFGKSVRDLTLSECALLVGLPSSPIYYDPLKYPENALQRRAVVLEVMKEMGIADAIEIQRAKNSPLGVNMEYDKYSRVGPYMVEEIRKNVGERFGSDMFYRGGASIYTCADKKMQETADEVVDIWIKKLEERDNMKSDSSNPLQVALFAMDPRTGKIKAMVGGRDFRLSQFNRAVQAYRQPGSAFKPFLYTAAVDRGYPPTYKLLDQPIEVEVQDTVYSPSNYDGTFRGSISLRDAFAYSRNLASVRLILDIGPETVVKYARMMGIKTKLIPVISLALGSNSVTLQEMVTGYATIANGGYRVKPYIIEKITNERDEALYGARPYEERVLREETAYVMTSLLESVAEYGTGSGMKRMGFRRPAAGKTGTTNEWKDAWFIGFTPELICGVWVGHDKPDTIMKGGTGAALALPIWTEFMKRALSDKPVSNFIMPSGVVRCRVCKESGLLPVEGCRELVDEVFIRGTEPKETCDIHSPGKGFDFRRLDAESKKEKL</sequence>
<dbReference type="EC" id="2.4.99.28" evidence="15"/>
<dbReference type="InterPro" id="IPR001264">
    <property type="entry name" value="Glyco_trans_51"/>
</dbReference>
<evidence type="ECO:0000256" key="8">
    <source>
        <dbReference type="ARBA" id="ARBA00022801"/>
    </source>
</evidence>
<proteinExistence type="predicted"/>
<dbReference type="InterPro" id="IPR012338">
    <property type="entry name" value="Beta-lactam/transpept-like"/>
</dbReference>
<accession>A0A235C0A6</accession>
<dbReference type="SUPFAM" id="SSF56601">
    <property type="entry name" value="beta-lactamase/transpeptidase-like"/>
    <property type="match status" value="1"/>
</dbReference>
<keyword evidence="3" id="KW-0121">Carboxypeptidase</keyword>
<evidence type="ECO:0000256" key="3">
    <source>
        <dbReference type="ARBA" id="ARBA00022645"/>
    </source>
</evidence>
<dbReference type="NCBIfam" id="TIGR02074">
    <property type="entry name" value="PBP_1a_fam"/>
    <property type="match status" value="1"/>
</dbReference>
<dbReference type="GO" id="GO:0008360">
    <property type="term" value="P:regulation of cell shape"/>
    <property type="evidence" value="ECO:0007669"/>
    <property type="project" value="UniProtKB-KW"/>
</dbReference>
<dbReference type="Pfam" id="PF00912">
    <property type="entry name" value="Transgly"/>
    <property type="match status" value="1"/>
</dbReference>
<dbReference type="PANTHER" id="PTHR32282">
    <property type="entry name" value="BINDING PROTEIN TRANSPEPTIDASE, PUTATIVE-RELATED"/>
    <property type="match status" value="1"/>
</dbReference>
<dbReference type="Proteomes" id="UP000215215">
    <property type="component" value="Unassembled WGS sequence"/>
</dbReference>
<dbReference type="InterPro" id="IPR001460">
    <property type="entry name" value="PCN-bd_Tpept"/>
</dbReference>
<keyword evidence="7 17" id="KW-0812">Transmembrane</keyword>
<evidence type="ECO:0000256" key="11">
    <source>
        <dbReference type="ARBA" id="ARBA00022989"/>
    </source>
</evidence>
<evidence type="ECO:0000256" key="6">
    <source>
        <dbReference type="ARBA" id="ARBA00022679"/>
    </source>
</evidence>
<evidence type="ECO:0000313" key="21">
    <source>
        <dbReference type="Proteomes" id="UP000215215"/>
    </source>
</evidence>
<dbReference type="InterPro" id="IPR023346">
    <property type="entry name" value="Lysozyme-like_dom_sf"/>
</dbReference>
<protein>
    <recommendedName>
        <fullName evidence="15">peptidoglycan glycosyltransferase</fullName>
        <ecNumber evidence="15">2.4.99.28</ecNumber>
    </recommendedName>
</protein>
<feature type="domain" description="Glycosyl transferase family 51" evidence="19">
    <location>
        <begin position="70"/>
        <end position="244"/>
    </location>
</feature>
<dbReference type="GO" id="GO:0071555">
    <property type="term" value="P:cell wall organization"/>
    <property type="evidence" value="ECO:0007669"/>
    <property type="project" value="UniProtKB-KW"/>
</dbReference>
<dbReference type="GO" id="GO:0016020">
    <property type="term" value="C:membrane"/>
    <property type="evidence" value="ECO:0007669"/>
    <property type="project" value="UniProtKB-SubCell"/>
</dbReference>
<evidence type="ECO:0000256" key="10">
    <source>
        <dbReference type="ARBA" id="ARBA00022984"/>
    </source>
</evidence>
<evidence type="ECO:0000256" key="4">
    <source>
        <dbReference type="ARBA" id="ARBA00022670"/>
    </source>
</evidence>
<dbReference type="GO" id="GO:0006508">
    <property type="term" value="P:proteolysis"/>
    <property type="evidence" value="ECO:0007669"/>
    <property type="project" value="UniProtKB-KW"/>
</dbReference>
<keyword evidence="5" id="KW-0328">Glycosyltransferase</keyword>
<evidence type="ECO:0000256" key="12">
    <source>
        <dbReference type="ARBA" id="ARBA00023136"/>
    </source>
</evidence>
<evidence type="ECO:0000256" key="1">
    <source>
        <dbReference type="ARBA" id="ARBA00004370"/>
    </source>
</evidence>
<dbReference type="PANTHER" id="PTHR32282:SF27">
    <property type="entry name" value="PENICILLIN-BINDING PROTEIN 1A"/>
    <property type="match status" value="1"/>
</dbReference>
<feature type="domain" description="Penicillin-binding protein transpeptidase" evidence="18">
    <location>
        <begin position="344"/>
        <end position="580"/>
    </location>
</feature>
<dbReference type="GO" id="GO:0030288">
    <property type="term" value="C:outer membrane-bounded periplasmic space"/>
    <property type="evidence" value="ECO:0007669"/>
    <property type="project" value="TreeGrafter"/>
</dbReference>
<dbReference type="SUPFAM" id="SSF53955">
    <property type="entry name" value="Lysozyme-like"/>
    <property type="match status" value="1"/>
</dbReference>
<dbReference type="Gene3D" id="1.10.3810.10">
    <property type="entry name" value="Biosynthetic peptidoglycan transglycosylase-like"/>
    <property type="match status" value="1"/>
</dbReference>
<dbReference type="FunFam" id="1.10.3810.10:FF:000003">
    <property type="entry name" value="Penicillin-binding protein 1a"/>
    <property type="match status" value="1"/>
</dbReference>
<comment type="caution">
    <text evidence="20">The sequence shown here is derived from an EMBL/GenBank/DDBJ whole genome shotgun (WGS) entry which is preliminary data.</text>
</comment>
<dbReference type="AlphaFoldDB" id="A0A235C0A6"/>
<evidence type="ECO:0000256" key="16">
    <source>
        <dbReference type="ARBA" id="ARBA00049902"/>
    </source>
</evidence>
<keyword evidence="4" id="KW-0645">Protease</keyword>
<dbReference type="InterPro" id="IPR050396">
    <property type="entry name" value="Glycosyltr_51/Transpeptidase"/>
</dbReference>
<dbReference type="GO" id="GO:0009252">
    <property type="term" value="P:peptidoglycan biosynthetic process"/>
    <property type="evidence" value="ECO:0007669"/>
    <property type="project" value="UniProtKB-KW"/>
</dbReference>
<comment type="catalytic activity">
    <reaction evidence="16">
        <text>[GlcNAc-(1-&gt;4)-Mur2Ac(oyl-L-Ala-gamma-D-Glu-L-Lys-D-Ala-D-Ala)](n)-di-trans,octa-cis-undecaprenyl diphosphate + beta-D-GlcNAc-(1-&gt;4)-Mur2Ac(oyl-L-Ala-gamma-D-Glu-L-Lys-D-Ala-D-Ala)-di-trans,octa-cis-undecaprenyl diphosphate = [GlcNAc-(1-&gt;4)-Mur2Ac(oyl-L-Ala-gamma-D-Glu-L-Lys-D-Ala-D-Ala)](n+1)-di-trans,octa-cis-undecaprenyl diphosphate + di-trans,octa-cis-undecaprenyl diphosphate + H(+)</text>
        <dbReference type="Rhea" id="RHEA:23708"/>
        <dbReference type="Rhea" id="RHEA-COMP:9602"/>
        <dbReference type="Rhea" id="RHEA-COMP:9603"/>
        <dbReference type="ChEBI" id="CHEBI:15378"/>
        <dbReference type="ChEBI" id="CHEBI:58405"/>
        <dbReference type="ChEBI" id="CHEBI:60033"/>
        <dbReference type="ChEBI" id="CHEBI:78435"/>
        <dbReference type="EC" id="2.4.99.28"/>
    </reaction>
</comment>
<evidence type="ECO:0000256" key="9">
    <source>
        <dbReference type="ARBA" id="ARBA00022960"/>
    </source>
</evidence>
<evidence type="ECO:0000256" key="7">
    <source>
        <dbReference type="ARBA" id="ARBA00022692"/>
    </source>
</evidence>
<feature type="transmembrane region" description="Helical" evidence="17">
    <location>
        <begin position="20"/>
        <end position="41"/>
    </location>
</feature>
<evidence type="ECO:0000256" key="14">
    <source>
        <dbReference type="ARBA" id="ARBA00023316"/>
    </source>
</evidence>
<evidence type="ECO:0000256" key="15">
    <source>
        <dbReference type="ARBA" id="ARBA00044770"/>
    </source>
</evidence>
<keyword evidence="14" id="KW-0961">Cell wall biogenesis/degradation</keyword>
<dbReference type="GO" id="GO:0008658">
    <property type="term" value="F:penicillin binding"/>
    <property type="evidence" value="ECO:0007669"/>
    <property type="project" value="InterPro"/>
</dbReference>
<evidence type="ECO:0000256" key="17">
    <source>
        <dbReference type="SAM" id="Phobius"/>
    </source>
</evidence>